<protein>
    <recommendedName>
        <fullName evidence="2">Iron hydrogenase large subunit C-terminal domain-containing protein</fullName>
    </recommendedName>
</protein>
<organism evidence="3 4">
    <name type="scientific">Chondrus crispus</name>
    <name type="common">Carrageen Irish moss</name>
    <name type="synonym">Polymorpha crispa</name>
    <dbReference type="NCBI Taxonomy" id="2769"/>
    <lineage>
        <taxon>Eukaryota</taxon>
        <taxon>Rhodophyta</taxon>
        <taxon>Florideophyceae</taxon>
        <taxon>Rhodymeniophycidae</taxon>
        <taxon>Gigartinales</taxon>
        <taxon>Gigartinaceae</taxon>
        <taxon>Chondrus</taxon>
    </lineage>
</organism>
<evidence type="ECO:0000313" key="4">
    <source>
        <dbReference type="Proteomes" id="UP000012073"/>
    </source>
</evidence>
<dbReference type="OrthoDB" id="10253113at2759"/>
<dbReference type="Gramene" id="CDF36021">
    <property type="protein sequence ID" value="CDF36021"/>
    <property type="gene ID" value="CHC_T00004440001"/>
</dbReference>
<dbReference type="STRING" id="2769.R7QF08"/>
<accession>R7QF08</accession>
<dbReference type="SUPFAM" id="SSF53920">
    <property type="entry name" value="Fe-only hydrogenase"/>
    <property type="match status" value="1"/>
</dbReference>
<dbReference type="Pfam" id="PF02906">
    <property type="entry name" value="Fe_hyd_lg_C"/>
    <property type="match status" value="1"/>
</dbReference>
<dbReference type="OMA" id="GYLHHVL"/>
<dbReference type="RefSeq" id="XP_005715840.1">
    <property type="nucleotide sequence ID" value="XM_005715783.1"/>
</dbReference>
<feature type="domain" description="Iron hydrogenase large subunit C-terminal" evidence="2">
    <location>
        <begin position="129"/>
        <end position="420"/>
    </location>
</feature>
<dbReference type="EMBL" id="HG001756">
    <property type="protein sequence ID" value="CDF36021.1"/>
    <property type="molecule type" value="Genomic_DNA"/>
</dbReference>
<dbReference type="KEGG" id="ccp:CHC_T00004440001"/>
<dbReference type="PANTHER" id="PTHR11615">
    <property type="entry name" value="NITRATE, FORMATE, IRON DEHYDROGENASE"/>
    <property type="match status" value="1"/>
</dbReference>
<evidence type="ECO:0000256" key="1">
    <source>
        <dbReference type="ARBA" id="ARBA00006596"/>
    </source>
</evidence>
<dbReference type="AlphaFoldDB" id="R7QF08"/>
<sequence length="505" mass="54321">MAPKARLSNAVRITDINDFLAPSQACVLPLGGGASANSSRTPVEDGKQGAENVVVARLKAEPAGSFLAPIVPVQSTNVEVAKAKVTLSDCLTCSGCVTSAETVLLSTDSLDSLRQFRKSRKSSARSNFAVAALSQQAVASIAVHFGSSLGVAARKLSTFLRDDVGFDAVFDLSFARHLSLLEASEEFMQRFKSGKKLTITSACPGWVSYAEKTQDDNILSCISSVRSPQGLAALVAKALRPQGNTSDVWITAIMQCHDKKLEASRPEFVSIDSSGNEKKEVACVITAGELMDLIDECKFDFEDATESPFDVPFQTARTKIFGVNVGSGSGGYADFILREAAEEFLGVKLPDGPLQWEKASKSGDLMLITIEETSGTKKLQFAKAYGFRSLQSILRKVRRGICKFDYIELMACPGGCNNGGGLLDAPLDPEDTTLTLRQRTNLHLESVNAKFSESPIVENPLSIASVQDLYRHVVGGLPGTQPAKKMLTMSIQPRKMSNNPASFDW</sequence>
<keyword evidence="4" id="KW-1185">Reference proteome</keyword>
<dbReference type="Gene3D" id="3.40.50.1780">
    <property type="match status" value="1"/>
</dbReference>
<evidence type="ECO:0000259" key="2">
    <source>
        <dbReference type="Pfam" id="PF02906"/>
    </source>
</evidence>
<comment type="similarity">
    <text evidence="1">Belongs to the NARF family.</text>
</comment>
<dbReference type="PhylomeDB" id="R7QF08"/>
<reference evidence="4" key="1">
    <citation type="journal article" date="2013" name="Proc. Natl. Acad. Sci. U.S.A.">
        <title>Genome structure and metabolic features in the red seaweed Chondrus crispus shed light on evolution of the Archaeplastida.</title>
        <authorList>
            <person name="Collen J."/>
            <person name="Porcel B."/>
            <person name="Carre W."/>
            <person name="Ball S.G."/>
            <person name="Chaparro C."/>
            <person name="Tonon T."/>
            <person name="Barbeyron T."/>
            <person name="Michel G."/>
            <person name="Noel B."/>
            <person name="Valentin K."/>
            <person name="Elias M."/>
            <person name="Artiguenave F."/>
            <person name="Arun A."/>
            <person name="Aury J.M."/>
            <person name="Barbosa-Neto J.F."/>
            <person name="Bothwell J.H."/>
            <person name="Bouget F.Y."/>
            <person name="Brillet L."/>
            <person name="Cabello-Hurtado F."/>
            <person name="Capella-Gutierrez S."/>
            <person name="Charrier B."/>
            <person name="Cladiere L."/>
            <person name="Cock J.M."/>
            <person name="Coelho S.M."/>
            <person name="Colleoni C."/>
            <person name="Czjzek M."/>
            <person name="Da Silva C."/>
            <person name="Delage L."/>
            <person name="Denoeud F."/>
            <person name="Deschamps P."/>
            <person name="Dittami S.M."/>
            <person name="Gabaldon T."/>
            <person name="Gachon C.M."/>
            <person name="Groisillier A."/>
            <person name="Herve C."/>
            <person name="Jabbari K."/>
            <person name="Katinka M."/>
            <person name="Kloareg B."/>
            <person name="Kowalczyk N."/>
            <person name="Labadie K."/>
            <person name="Leblanc C."/>
            <person name="Lopez P.J."/>
            <person name="McLachlan D.H."/>
            <person name="Meslet-Cladiere L."/>
            <person name="Moustafa A."/>
            <person name="Nehr Z."/>
            <person name="Nyvall Collen P."/>
            <person name="Panaud O."/>
            <person name="Partensky F."/>
            <person name="Poulain J."/>
            <person name="Rensing S.A."/>
            <person name="Rousvoal S."/>
            <person name="Samson G."/>
            <person name="Symeonidi A."/>
            <person name="Weissenbach J."/>
            <person name="Zambounis A."/>
            <person name="Wincker P."/>
            <person name="Boyen C."/>
        </authorList>
    </citation>
    <scope>NUCLEOTIDE SEQUENCE [LARGE SCALE GENOMIC DNA]</scope>
    <source>
        <strain evidence="4">cv. Stackhouse</strain>
    </source>
</reference>
<dbReference type="GeneID" id="17323586"/>
<dbReference type="InterPro" id="IPR004108">
    <property type="entry name" value="Fe_hydrogenase_lsu_C"/>
</dbReference>
<dbReference type="Proteomes" id="UP000012073">
    <property type="component" value="Unassembled WGS sequence"/>
</dbReference>
<evidence type="ECO:0000313" key="3">
    <source>
        <dbReference type="EMBL" id="CDF36021.1"/>
    </source>
</evidence>
<gene>
    <name evidence="3" type="ORF">CHC_T00004440001</name>
</gene>
<dbReference type="Gene3D" id="3.40.950.10">
    <property type="entry name" value="Fe-only Hydrogenase (Larger Subunit), Chain L, domain 3"/>
    <property type="match status" value="1"/>
</dbReference>
<name>R7QF08_CHOCR</name>
<dbReference type="InterPro" id="IPR009016">
    <property type="entry name" value="Fe_hydrogenase"/>
</dbReference>
<proteinExistence type="inferred from homology"/>
<dbReference type="InterPro" id="IPR050340">
    <property type="entry name" value="Cytosolic_Fe-S_CAF"/>
</dbReference>